<dbReference type="AlphaFoldDB" id="A0A9D4EYR6"/>
<gene>
    <name evidence="1" type="ORF">DPMN_166860</name>
</gene>
<dbReference type="EMBL" id="JAIWYP010000008">
    <property type="protein sequence ID" value="KAH3788712.1"/>
    <property type="molecule type" value="Genomic_DNA"/>
</dbReference>
<evidence type="ECO:0000313" key="1">
    <source>
        <dbReference type="EMBL" id="KAH3788712.1"/>
    </source>
</evidence>
<proteinExistence type="predicted"/>
<dbReference type="Proteomes" id="UP000828390">
    <property type="component" value="Unassembled WGS sequence"/>
</dbReference>
<keyword evidence="2" id="KW-1185">Reference proteome</keyword>
<sequence length="60" mass="6825">MYVPLWSAVTSGLVVNVIPRDYAFHSARPRFANGEDQTLIERSPQQVKHAPAFLVIWQES</sequence>
<name>A0A9D4EYR6_DREPO</name>
<organism evidence="1 2">
    <name type="scientific">Dreissena polymorpha</name>
    <name type="common">Zebra mussel</name>
    <name type="synonym">Mytilus polymorpha</name>
    <dbReference type="NCBI Taxonomy" id="45954"/>
    <lineage>
        <taxon>Eukaryota</taxon>
        <taxon>Metazoa</taxon>
        <taxon>Spiralia</taxon>
        <taxon>Lophotrochozoa</taxon>
        <taxon>Mollusca</taxon>
        <taxon>Bivalvia</taxon>
        <taxon>Autobranchia</taxon>
        <taxon>Heteroconchia</taxon>
        <taxon>Euheterodonta</taxon>
        <taxon>Imparidentia</taxon>
        <taxon>Neoheterodontei</taxon>
        <taxon>Myida</taxon>
        <taxon>Dreissenoidea</taxon>
        <taxon>Dreissenidae</taxon>
        <taxon>Dreissena</taxon>
    </lineage>
</organism>
<comment type="caution">
    <text evidence="1">The sequence shown here is derived from an EMBL/GenBank/DDBJ whole genome shotgun (WGS) entry which is preliminary data.</text>
</comment>
<evidence type="ECO:0000313" key="2">
    <source>
        <dbReference type="Proteomes" id="UP000828390"/>
    </source>
</evidence>
<reference evidence="1" key="2">
    <citation type="submission" date="2020-11" db="EMBL/GenBank/DDBJ databases">
        <authorList>
            <person name="McCartney M.A."/>
            <person name="Auch B."/>
            <person name="Kono T."/>
            <person name="Mallez S."/>
            <person name="Becker A."/>
            <person name="Gohl D.M."/>
            <person name="Silverstein K.A.T."/>
            <person name="Koren S."/>
            <person name="Bechman K.B."/>
            <person name="Herman A."/>
            <person name="Abrahante J.E."/>
            <person name="Garbe J."/>
        </authorList>
    </citation>
    <scope>NUCLEOTIDE SEQUENCE</scope>
    <source>
        <strain evidence="1">Duluth1</strain>
        <tissue evidence="1">Whole animal</tissue>
    </source>
</reference>
<protein>
    <submittedName>
        <fullName evidence="1">Uncharacterized protein</fullName>
    </submittedName>
</protein>
<accession>A0A9D4EYR6</accession>
<reference evidence="1" key="1">
    <citation type="journal article" date="2019" name="bioRxiv">
        <title>The Genome of the Zebra Mussel, Dreissena polymorpha: A Resource for Invasive Species Research.</title>
        <authorList>
            <person name="McCartney M.A."/>
            <person name="Auch B."/>
            <person name="Kono T."/>
            <person name="Mallez S."/>
            <person name="Zhang Y."/>
            <person name="Obille A."/>
            <person name="Becker A."/>
            <person name="Abrahante J.E."/>
            <person name="Garbe J."/>
            <person name="Badalamenti J.P."/>
            <person name="Herman A."/>
            <person name="Mangelson H."/>
            <person name="Liachko I."/>
            <person name="Sullivan S."/>
            <person name="Sone E.D."/>
            <person name="Koren S."/>
            <person name="Silverstein K.A.T."/>
            <person name="Beckman K.B."/>
            <person name="Gohl D.M."/>
        </authorList>
    </citation>
    <scope>NUCLEOTIDE SEQUENCE</scope>
    <source>
        <strain evidence="1">Duluth1</strain>
        <tissue evidence="1">Whole animal</tissue>
    </source>
</reference>